<dbReference type="RefSeq" id="WP_114353854.1">
    <property type="nucleotide sequence ID" value="NZ_QPJJ01000012.1"/>
</dbReference>
<dbReference type="PANTHER" id="PTHR48100:SF1">
    <property type="entry name" value="HISTIDINE PHOSPHATASE FAMILY PROTEIN-RELATED"/>
    <property type="match status" value="1"/>
</dbReference>
<evidence type="ECO:0000313" key="1">
    <source>
        <dbReference type="EMBL" id="RCW64976.1"/>
    </source>
</evidence>
<reference evidence="1 2" key="1">
    <citation type="submission" date="2018-07" db="EMBL/GenBank/DDBJ databases">
        <title>Genomic Encyclopedia of Type Strains, Phase IV (KMG-IV): sequencing the most valuable type-strain genomes for metagenomic binning, comparative biology and taxonomic classification.</title>
        <authorList>
            <person name="Goeker M."/>
        </authorList>
    </citation>
    <scope>NUCLEOTIDE SEQUENCE [LARGE SCALE GENOMIC DNA]</scope>
    <source>
        <strain evidence="1 2">DSM 27696</strain>
    </source>
</reference>
<gene>
    <name evidence="1" type="ORF">DFR57_112155</name>
</gene>
<keyword evidence="2" id="KW-1185">Reference proteome</keyword>
<dbReference type="Gene3D" id="3.40.50.1240">
    <property type="entry name" value="Phosphoglycerate mutase-like"/>
    <property type="match status" value="1"/>
</dbReference>
<dbReference type="SUPFAM" id="SSF53254">
    <property type="entry name" value="Phosphoglycerate mutase-like"/>
    <property type="match status" value="1"/>
</dbReference>
<dbReference type="GO" id="GO:0016791">
    <property type="term" value="F:phosphatase activity"/>
    <property type="evidence" value="ECO:0007669"/>
    <property type="project" value="TreeGrafter"/>
</dbReference>
<name>A0A368XCL9_9BACI</name>
<sequence length="185" mass="21616">MKRIVLIRHCHATGQHKDSPLSKLGNNQAYHLAIFLQQLSFPIDRILSSPYLRAIETIRPFAQDHNIKIETDERLQERLLSEEPIDDWLEILEASFDDFDFKLPGGESSQDAFNRAEEIVSEIFEEPNHENIALVTHGNLLTLLLRYFQIDFGFKQWTRLTNPDVFIVQKIGGEYVIEHKWQETN</sequence>
<evidence type="ECO:0000313" key="2">
    <source>
        <dbReference type="Proteomes" id="UP000252585"/>
    </source>
</evidence>
<dbReference type="InterPro" id="IPR029033">
    <property type="entry name" value="His_PPase_superfam"/>
</dbReference>
<dbReference type="InterPro" id="IPR013078">
    <property type="entry name" value="His_Pase_superF_clade-1"/>
</dbReference>
<dbReference type="SMART" id="SM00855">
    <property type="entry name" value="PGAM"/>
    <property type="match status" value="1"/>
</dbReference>
<accession>A0A368XCL9</accession>
<dbReference type="PANTHER" id="PTHR48100">
    <property type="entry name" value="BROAD-SPECIFICITY PHOSPHATASE YOR283W-RELATED"/>
    <property type="match status" value="1"/>
</dbReference>
<dbReference type="OrthoDB" id="512570at2"/>
<dbReference type="InterPro" id="IPR050275">
    <property type="entry name" value="PGM_Phosphatase"/>
</dbReference>
<proteinExistence type="predicted"/>
<dbReference type="GO" id="GO:0005737">
    <property type="term" value="C:cytoplasm"/>
    <property type="evidence" value="ECO:0007669"/>
    <property type="project" value="TreeGrafter"/>
</dbReference>
<dbReference type="Pfam" id="PF00300">
    <property type="entry name" value="His_Phos_1"/>
    <property type="match status" value="1"/>
</dbReference>
<dbReference type="CDD" id="cd07067">
    <property type="entry name" value="HP_PGM_like"/>
    <property type="match status" value="1"/>
</dbReference>
<protein>
    <submittedName>
        <fullName evidence="1">2,3-bisphosphoglycerate-dependent phosphoglycerate mutase</fullName>
    </submittedName>
</protein>
<comment type="caution">
    <text evidence="1">The sequence shown here is derived from an EMBL/GenBank/DDBJ whole genome shotgun (WGS) entry which is preliminary data.</text>
</comment>
<dbReference type="Proteomes" id="UP000252585">
    <property type="component" value="Unassembled WGS sequence"/>
</dbReference>
<dbReference type="EMBL" id="QPJJ01000012">
    <property type="protein sequence ID" value="RCW64976.1"/>
    <property type="molecule type" value="Genomic_DNA"/>
</dbReference>
<organism evidence="1 2">
    <name type="scientific">Saliterribacillus persicus</name>
    <dbReference type="NCBI Taxonomy" id="930114"/>
    <lineage>
        <taxon>Bacteria</taxon>
        <taxon>Bacillati</taxon>
        <taxon>Bacillota</taxon>
        <taxon>Bacilli</taxon>
        <taxon>Bacillales</taxon>
        <taxon>Bacillaceae</taxon>
        <taxon>Saliterribacillus</taxon>
    </lineage>
</organism>
<dbReference type="AlphaFoldDB" id="A0A368XCL9"/>